<sequence length="482" mass="55127">MDTIKLPNKKYKIETLFLSLALVFGLLTLFVQPIFAAPDEFTHFKHAYSIFHDDTDEIFAEVGRLTVSIPYEGPALNENALNSPDSSFVFESAYKDGSFLQKYFVDQVPSQGYLGLNLSFSNLQWFPQAIGILIGSWLHASFGVMIILGRLLNFLVYLFAIYFAIKKAKFGKWLMAAVALLPISIQQAASLSYDVLYYVSVFVCFSLMTNLWTRKEQLTSRHYLYLGLTAILLFVPKSAVLVLGVYFVTLPTRLFGQNKLTKIIDNFWGFWSKYKKLALLAILIFFYALFVYEFRQAGGAIRGFQIMFNTFFRPDFYNNMDSILVSGMIGNFGQMTYRLPAWLVVINFVFLFLLGVSEKEVYLDKRISVSSGISFVLVILMTAIMMYMSWTLNHLDIAGALISLGNQGRYYTPFLIILTPLALSLKKYIKVEMTEAIKIKVFKYITVFNLVYFLLLTVLFYYIADRGANLLPDSIAWLKNLI</sequence>
<dbReference type="AlphaFoldDB" id="F9VGU8"/>
<evidence type="ECO:0008006" key="4">
    <source>
        <dbReference type="Google" id="ProtNLM"/>
    </source>
</evidence>
<feature type="transmembrane region" description="Helical" evidence="1">
    <location>
        <begin position="277"/>
        <end position="295"/>
    </location>
</feature>
<reference evidence="2 3" key="1">
    <citation type="journal article" date="2011" name="PLoS ONE">
        <title>Complete genome sequence and comparative analysis of the fish pathogen Lactococcus garvieae.</title>
        <authorList>
            <person name="Morita H."/>
            <person name="Toh H."/>
            <person name="Oshima K."/>
            <person name="Yoshizaki M."/>
            <person name="Kawanishi M."/>
            <person name="Nakaya K."/>
            <person name="Suzuki T."/>
            <person name="Miyauchi E."/>
            <person name="Ishii Y."/>
            <person name="Tanabe S."/>
            <person name="Murakami M."/>
            <person name="Hattori M."/>
        </authorList>
    </citation>
    <scope>NUCLEOTIDE SEQUENCE [LARGE SCALE GENOMIC DNA]</scope>
    <source>
        <strain evidence="2 3">Lg2</strain>
    </source>
</reference>
<dbReference type="InterPro" id="IPR018674">
    <property type="entry name" value="DUF2142_membrane"/>
</dbReference>
<dbReference type="Proteomes" id="UP000008520">
    <property type="component" value="Chromosome"/>
</dbReference>
<keyword evidence="3" id="KW-1185">Reference proteome</keyword>
<keyword evidence="1" id="KW-1133">Transmembrane helix</keyword>
<feature type="transmembrane region" description="Helical" evidence="1">
    <location>
        <begin position="410"/>
        <end position="429"/>
    </location>
</feature>
<dbReference type="STRING" id="420890.LCGL_0121"/>
<feature type="transmembrane region" description="Helical" evidence="1">
    <location>
        <begin position="224"/>
        <end position="248"/>
    </location>
</feature>
<dbReference type="Pfam" id="PF09913">
    <property type="entry name" value="DUF2142"/>
    <property type="match status" value="1"/>
</dbReference>
<proteinExistence type="predicted"/>
<evidence type="ECO:0000313" key="2">
    <source>
        <dbReference type="EMBL" id="BAK59581.1"/>
    </source>
</evidence>
<dbReference type="PATRIC" id="fig|420890.5.peg.120"/>
<protein>
    <recommendedName>
        <fullName evidence="4">DUF2142 domain-containing protein</fullName>
    </recommendedName>
</protein>
<keyword evidence="1" id="KW-0812">Transmembrane</keyword>
<feature type="transmembrane region" description="Helical" evidence="1">
    <location>
        <begin position="137"/>
        <end position="163"/>
    </location>
</feature>
<dbReference type="RefSeq" id="WP_014024161.1">
    <property type="nucleotide sequence ID" value="NC_017490.1"/>
</dbReference>
<organism evidence="2 3">
    <name type="scientific">Lactococcus garvieae (strain Lg2)</name>
    <name type="common">Enterococcus seriolicida</name>
    <dbReference type="NCBI Taxonomy" id="420890"/>
    <lineage>
        <taxon>Bacteria</taxon>
        <taxon>Bacillati</taxon>
        <taxon>Bacillota</taxon>
        <taxon>Bacilli</taxon>
        <taxon>Lactobacillales</taxon>
        <taxon>Streptococcaceae</taxon>
        <taxon>Lactococcus</taxon>
    </lineage>
</organism>
<evidence type="ECO:0000256" key="1">
    <source>
        <dbReference type="SAM" id="Phobius"/>
    </source>
</evidence>
<keyword evidence="1" id="KW-0472">Membrane</keyword>
<evidence type="ECO:0000313" key="3">
    <source>
        <dbReference type="Proteomes" id="UP000008520"/>
    </source>
</evidence>
<feature type="transmembrane region" description="Helical" evidence="1">
    <location>
        <begin position="339"/>
        <end position="357"/>
    </location>
</feature>
<feature type="transmembrane region" description="Helical" evidence="1">
    <location>
        <begin position="441"/>
        <end position="464"/>
    </location>
</feature>
<feature type="transmembrane region" description="Helical" evidence="1">
    <location>
        <begin position="369"/>
        <end position="390"/>
    </location>
</feature>
<name>F9VGU8_LACGL</name>
<accession>F9VGU8</accession>
<feature type="transmembrane region" description="Helical" evidence="1">
    <location>
        <begin position="195"/>
        <end position="212"/>
    </location>
</feature>
<dbReference type="EMBL" id="AP009333">
    <property type="protein sequence ID" value="BAK59581.1"/>
    <property type="molecule type" value="Genomic_DNA"/>
</dbReference>
<dbReference type="eggNOG" id="COG4713">
    <property type="taxonomic scope" value="Bacteria"/>
</dbReference>
<gene>
    <name evidence="2" type="ordered locus">LCGL_0121</name>
</gene>
<dbReference type="HOGENOM" id="CLU_595683_0_0_9"/>
<dbReference type="KEGG" id="lgv:LCGL_0121"/>